<evidence type="ECO:0000256" key="1">
    <source>
        <dbReference type="SAM" id="SignalP"/>
    </source>
</evidence>
<accession>A0A0W0FDS2</accession>
<sequence length="80" mass="9102">MNFRPGHCHHWSFSLSSLVVVVVVHSLTETPTQNGLFSHYYSLSCYTPELCNKNIFSVPALFHTSHLAPLANFTLLKLLW</sequence>
<dbReference type="AlphaFoldDB" id="A0A0W0FDS2"/>
<feature type="signal peptide" evidence="1">
    <location>
        <begin position="1"/>
        <end position="26"/>
    </location>
</feature>
<comment type="caution">
    <text evidence="2">The sequence shown here is derived from an EMBL/GenBank/DDBJ whole genome shotgun (WGS) entry which is preliminary data.</text>
</comment>
<keyword evidence="1" id="KW-0732">Signal</keyword>
<proteinExistence type="predicted"/>
<dbReference type="Proteomes" id="UP000054988">
    <property type="component" value="Unassembled WGS sequence"/>
</dbReference>
<dbReference type="EMBL" id="LATX01002082">
    <property type="protein sequence ID" value="KTB34401.1"/>
    <property type="molecule type" value="Genomic_DNA"/>
</dbReference>
<evidence type="ECO:0000313" key="4">
    <source>
        <dbReference type="Proteomes" id="UP000054988"/>
    </source>
</evidence>
<protein>
    <submittedName>
        <fullName evidence="2">Uncharacterized protein</fullName>
    </submittedName>
</protein>
<gene>
    <name evidence="3" type="ORF">WG66_1237</name>
    <name evidence="2" type="ORF">WG66_13024</name>
</gene>
<reference evidence="2 4" key="1">
    <citation type="submission" date="2015-12" db="EMBL/GenBank/DDBJ databases">
        <title>Draft genome sequence of Moniliophthora roreri, the causal agent of frosty pod rot of cacao.</title>
        <authorList>
            <person name="Aime M.C."/>
            <person name="Diaz-Valderrama J.R."/>
            <person name="Kijpornyongpan T."/>
            <person name="Phillips-Mora W."/>
        </authorList>
    </citation>
    <scope>NUCLEOTIDE SEQUENCE [LARGE SCALE GENOMIC DNA]</scope>
    <source>
        <strain evidence="2 4">MCA 2952</strain>
    </source>
</reference>
<dbReference type="EMBL" id="LATX01000460">
    <property type="protein sequence ID" value="KTB46186.1"/>
    <property type="molecule type" value="Genomic_DNA"/>
</dbReference>
<feature type="chain" id="PRO_5007439934" evidence="1">
    <location>
        <begin position="27"/>
        <end position="80"/>
    </location>
</feature>
<name>A0A0W0FDS2_MONRR</name>
<organism evidence="2 4">
    <name type="scientific">Moniliophthora roreri</name>
    <name type="common">Frosty pod rot fungus</name>
    <name type="synonym">Monilia roreri</name>
    <dbReference type="NCBI Taxonomy" id="221103"/>
    <lineage>
        <taxon>Eukaryota</taxon>
        <taxon>Fungi</taxon>
        <taxon>Dikarya</taxon>
        <taxon>Basidiomycota</taxon>
        <taxon>Agaricomycotina</taxon>
        <taxon>Agaricomycetes</taxon>
        <taxon>Agaricomycetidae</taxon>
        <taxon>Agaricales</taxon>
        <taxon>Marasmiineae</taxon>
        <taxon>Marasmiaceae</taxon>
        <taxon>Moniliophthora</taxon>
    </lineage>
</organism>
<evidence type="ECO:0000313" key="2">
    <source>
        <dbReference type="EMBL" id="KTB34401.1"/>
    </source>
</evidence>
<evidence type="ECO:0000313" key="3">
    <source>
        <dbReference type="EMBL" id="KTB46186.1"/>
    </source>
</evidence>